<organism evidence="1 2">
    <name type="scientific">Riccia fluitans</name>
    <dbReference type="NCBI Taxonomy" id="41844"/>
    <lineage>
        <taxon>Eukaryota</taxon>
        <taxon>Viridiplantae</taxon>
        <taxon>Streptophyta</taxon>
        <taxon>Embryophyta</taxon>
        <taxon>Marchantiophyta</taxon>
        <taxon>Marchantiopsida</taxon>
        <taxon>Marchantiidae</taxon>
        <taxon>Marchantiales</taxon>
        <taxon>Ricciaceae</taxon>
        <taxon>Riccia</taxon>
    </lineage>
</organism>
<comment type="caution">
    <text evidence="1">The sequence shown here is derived from an EMBL/GenBank/DDBJ whole genome shotgun (WGS) entry which is preliminary data.</text>
</comment>
<keyword evidence="2" id="KW-1185">Reference proteome</keyword>
<name>A0ABD1YIM0_9MARC</name>
<dbReference type="EMBL" id="JBHFFA010000004">
    <property type="protein sequence ID" value="KAL2629532.1"/>
    <property type="molecule type" value="Genomic_DNA"/>
</dbReference>
<proteinExistence type="predicted"/>
<dbReference type="AlphaFoldDB" id="A0ABD1YIM0"/>
<accession>A0ABD1YIM0</accession>
<evidence type="ECO:0000313" key="1">
    <source>
        <dbReference type="EMBL" id="KAL2629532.1"/>
    </source>
</evidence>
<gene>
    <name evidence="1" type="ORF">R1flu_014218</name>
</gene>
<dbReference type="Proteomes" id="UP001605036">
    <property type="component" value="Unassembled WGS sequence"/>
</dbReference>
<sequence>MGELACRTCELAYLTCEIVHRASCGVKLKPKAAELGSGVVNQSVAFSRIACVFQFPVLQTLTSAALTVHLFVPFSRRGERLLLRIALESRRRPHSEGQRELE</sequence>
<evidence type="ECO:0000313" key="2">
    <source>
        <dbReference type="Proteomes" id="UP001605036"/>
    </source>
</evidence>
<reference evidence="1 2" key="1">
    <citation type="submission" date="2024-09" db="EMBL/GenBank/DDBJ databases">
        <title>Chromosome-scale assembly of Riccia fluitans.</title>
        <authorList>
            <person name="Paukszto L."/>
            <person name="Sawicki J."/>
            <person name="Karawczyk K."/>
            <person name="Piernik-Szablinska J."/>
            <person name="Szczecinska M."/>
            <person name="Mazdziarz M."/>
        </authorList>
    </citation>
    <scope>NUCLEOTIDE SEQUENCE [LARGE SCALE GENOMIC DNA]</scope>
    <source>
        <strain evidence="1">Rf_01</strain>
        <tissue evidence="1">Aerial parts of the thallus</tissue>
    </source>
</reference>
<protein>
    <submittedName>
        <fullName evidence="1">Uncharacterized protein</fullName>
    </submittedName>
</protein>